<evidence type="ECO:0008006" key="3">
    <source>
        <dbReference type="Google" id="ProtNLM"/>
    </source>
</evidence>
<dbReference type="EMBL" id="BMDW01000007">
    <property type="protein sequence ID" value="GGA45890.1"/>
    <property type="molecule type" value="Genomic_DNA"/>
</dbReference>
<dbReference type="PANTHER" id="PTHR33835:SF1">
    <property type="entry name" value="METALLO-BETA-LACTAMASE DOMAIN-CONTAINING PROTEIN"/>
    <property type="match status" value="1"/>
</dbReference>
<sequence>MSRPGYVPYLPQSEPVRVADDLWVVDGPEIGYRFAGLTLPCPTRMTVMRIGTALWLHSPTVYSADLGRRLAALGTVAWIVAPNSYHYSHVATWATAYPAAACHVSPDVIAKLPPLPDPPIPLANEAPPDWRADLDQFHVDLGRFAETLFFHRASATLIVTDLVQNFEADRIPNPFLRTILRIGGSTGPGGQTSLDVRIAARGNRDRAREALAHMLRWAPQRIILSHGKGYDRDIPATLTRAFH</sequence>
<keyword evidence="2" id="KW-1185">Reference proteome</keyword>
<protein>
    <recommendedName>
        <fullName evidence="3">DUF4336 domain-containing protein</fullName>
    </recommendedName>
</protein>
<dbReference type="Pfam" id="PF14234">
    <property type="entry name" value="DUF4336"/>
    <property type="match status" value="1"/>
</dbReference>
<proteinExistence type="predicted"/>
<gene>
    <name evidence="1" type="ORF">GCM10011395_15160</name>
</gene>
<evidence type="ECO:0000313" key="1">
    <source>
        <dbReference type="EMBL" id="GGA45890.1"/>
    </source>
</evidence>
<dbReference type="InterPro" id="IPR036866">
    <property type="entry name" value="RibonucZ/Hydroxyglut_hydro"/>
</dbReference>
<comment type="caution">
    <text evidence="1">The sequence shown here is derived from an EMBL/GenBank/DDBJ whole genome shotgun (WGS) entry which is preliminary data.</text>
</comment>
<name>A0ABQ1GKT2_9SPHN</name>
<dbReference type="Proteomes" id="UP000618591">
    <property type="component" value="Unassembled WGS sequence"/>
</dbReference>
<evidence type="ECO:0000313" key="2">
    <source>
        <dbReference type="Proteomes" id="UP000618591"/>
    </source>
</evidence>
<accession>A0ABQ1GKT2</accession>
<dbReference type="PANTHER" id="PTHR33835">
    <property type="entry name" value="YALI0C07656P"/>
    <property type="match status" value="1"/>
</dbReference>
<organism evidence="1 2">
    <name type="scientific">Sphingomonas psychrolutea</name>
    <dbReference type="NCBI Taxonomy" id="1259676"/>
    <lineage>
        <taxon>Bacteria</taxon>
        <taxon>Pseudomonadati</taxon>
        <taxon>Pseudomonadota</taxon>
        <taxon>Alphaproteobacteria</taxon>
        <taxon>Sphingomonadales</taxon>
        <taxon>Sphingomonadaceae</taxon>
        <taxon>Sphingomonas</taxon>
    </lineage>
</organism>
<dbReference type="RefSeq" id="WP_188446260.1">
    <property type="nucleotide sequence ID" value="NZ_BMDW01000007.1"/>
</dbReference>
<dbReference type="InterPro" id="IPR025638">
    <property type="entry name" value="DUF4336"/>
</dbReference>
<reference evidence="2" key="1">
    <citation type="journal article" date="2019" name="Int. J. Syst. Evol. Microbiol.">
        <title>The Global Catalogue of Microorganisms (GCM) 10K type strain sequencing project: providing services to taxonomists for standard genome sequencing and annotation.</title>
        <authorList>
            <consortium name="The Broad Institute Genomics Platform"/>
            <consortium name="The Broad Institute Genome Sequencing Center for Infectious Disease"/>
            <person name="Wu L."/>
            <person name="Ma J."/>
        </authorList>
    </citation>
    <scope>NUCLEOTIDE SEQUENCE [LARGE SCALE GENOMIC DNA]</scope>
    <source>
        <strain evidence="2">CGMCC 1.10106</strain>
    </source>
</reference>
<dbReference type="SUPFAM" id="SSF56281">
    <property type="entry name" value="Metallo-hydrolase/oxidoreductase"/>
    <property type="match status" value="1"/>
</dbReference>